<proteinExistence type="predicted"/>
<name>A0A0M0KG52_ALKHA</name>
<dbReference type="EMBL" id="LILD01000001">
    <property type="protein sequence ID" value="KOO37542.1"/>
    <property type="molecule type" value="Genomic_DNA"/>
</dbReference>
<dbReference type="RefSeq" id="WP_053430120.1">
    <property type="nucleotide sequence ID" value="NZ_CP040441.1"/>
</dbReference>
<organism evidence="1">
    <name type="scientific">Halalkalibacterium halodurans</name>
    <name type="common">Bacillus halodurans</name>
    <dbReference type="NCBI Taxonomy" id="86665"/>
    <lineage>
        <taxon>Bacteria</taxon>
        <taxon>Bacillati</taxon>
        <taxon>Bacillota</taxon>
        <taxon>Bacilli</taxon>
        <taxon>Bacillales</taxon>
        <taxon>Bacillaceae</taxon>
        <taxon>Halalkalibacterium (ex Joshi et al. 2022)</taxon>
    </lineage>
</organism>
<dbReference type="AlphaFoldDB" id="A0A0M0KG52"/>
<comment type="caution">
    <text evidence="1">The sequence shown here is derived from an EMBL/GenBank/DDBJ whole genome shotgun (WGS) entry which is preliminary data.</text>
</comment>
<evidence type="ECO:0000313" key="1">
    <source>
        <dbReference type="EMBL" id="KOO37542.1"/>
    </source>
</evidence>
<accession>A0A0M0KG52</accession>
<dbReference type="GeneID" id="87599381"/>
<reference evidence="1" key="1">
    <citation type="submission" date="2015-08" db="EMBL/GenBank/DDBJ databases">
        <title>Complete DNA Sequence of Pseudomonas syringae pv. actinidiae, the Causal Agent of Kiwifruit Canker Disease.</title>
        <authorList>
            <person name="Rikkerink E.H.A."/>
            <person name="Fineran P.C."/>
        </authorList>
    </citation>
    <scope>NUCLEOTIDE SEQUENCE</scope>
    <source>
        <strain evidence="1">DSM 13666</strain>
    </source>
</reference>
<sequence length="113" mass="13298">MFIDVFVPYSFVLRIRQQHSTEMASVSLTLIERTFGKKNGRWTQTTTSLVSTGKAFSIDELDLPQSWQLELASNEGRFEIDQPIRRDWFDEYKYASPERLWELCKKLYPALSL</sequence>
<gene>
    <name evidence="1" type="ORF">AMD02_00810</name>
</gene>
<dbReference type="PATRIC" id="fig|136160.3.peg.347"/>
<protein>
    <submittedName>
        <fullName evidence="1">Uncharacterized protein</fullName>
    </submittedName>
</protein>